<feature type="transmembrane region" description="Helical" evidence="5">
    <location>
        <begin position="424"/>
        <end position="444"/>
    </location>
</feature>
<keyword evidence="4 5" id="KW-0472">Membrane</keyword>
<dbReference type="PANTHER" id="PTHR23502:SF181">
    <property type="entry name" value="MAJOR FACILITATOR SUPERFAMILY (MFS) PROFILE DOMAIN-CONTAINING PROTEIN"/>
    <property type="match status" value="1"/>
</dbReference>
<evidence type="ECO:0000313" key="7">
    <source>
        <dbReference type="EMBL" id="GFF96413.1"/>
    </source>
</evidence>
<organism evidence="7 8">
    <name type="scientific">Aspergillus udagawae</name>
    <dbReference type="NCBI Taxonomy" id="91492"/>
    <lineage>
        <taxon>Eukaryota</taxon>
        <taxon>Fungi</taxon>
        <taxon>Dikarya</taxon>
        <taxon>Ascomycota</taxon>
        <taxon>Pezizomycotina</taxon>
        <taxon>Eurotiomycetes</taxon>
        <taxon>Eurotiomycetidae</taxon>
        <taxon>Eurotiales</taxon>
        <taxon>Aspergillaceae</taxon>
        <taxon>Aspergillus</taxon>
        <taxon>Aspergillus subgen. Fumigati</taxon>
    </lineage>
</organism>
<dbReference type="Pfam" id="PF07690">
    <property type="entry name" value="MFS_1"/>
    <property type="match status" value="1"/>
</dbReference>
<feature type="transmembrane region" description="Helical" evidence="5">
    <location>
        <begin position="456"/>
        <end position="479"/>
    </location>
</feature>
<evidence type="ECO:0000259" key="6">
    <source>
        <dbReference type="PROSITE" id="PS50850"/>
    </source>
</evidence>
<keyword evidence="8" id="KW-1185">Reference proteome</keyword>
<comment type="subcellular location">
    <subcellularLocation>
        <location evidence="1">Membrane</location>
        <topology evidence="1">Multi-pass membrane protein</topology>
    </subcellularLocation>
</comment>
<feature type="transmembrane region" description="Helical" evidence="5">
    <location>
        <begin position="155"/>
        <end position="180"/>
    </location>
</feature>
<keyword evidence="3 5" id="KW-1133">Transmembrane helix</keyword>
<comment type="caution">
    <text evidence="7">The sequence shown here is derived from an EMBL/GenBank/DDBJ whole genome shotgun (WGS) entry which is preliminary data.</text>
</comment>
<evidence type="ECO:0000256" key="3">
    <source>
        <dbReference type="ARBA" id="ARBA00022989"/>
    </source>
</evidence>
<dbReference type="PROSITE" id="PS50850">
    <property type="entry name" value="MFS"/>
    <property type="match status" value="1"/>
</dbReference>
<evidence type="ECO:0000256" key="4">
    <source>
        <dbReference type="ARBA" id="ARBA00023136"/>
    </source>
</evidence>
<evidence type="ECO:0000313" key="8">
    <source>
        <dbReference type="Proteomes" id="UP000465266"/>
    </source>
</evidence>
<name>A0ABQ1B925_9EURO</name>
<feature type="domain" description="Major facilitator superfamily (MFS) profile" evidence="6">
    <location>
        <begin position="30"/>
        <end position="484"/>
    </location>
</feature>
<feature type="transmembrane region" description="Helical" evidence="5">
    <location>
        <begin position="282"/>
        <end position="302"/>
    </location>
</feature>
<dbReference type="PANTHER" id="PTHR23502">
    <property type="entry name" value="MAJOR FACILITATOR SUPERFAMILY"/>
    <property type="match status" value="1"/>
</dbReference>
<dbReference type="InterPro" id="IPR020846">
    <property type="entry name" value="MFS_dom"/>
</dbReference>
<sequence>MRHQGLPLLPTLTQDGRDPLRWPVWLKRCAIITASMTNFVTNMAGSGLSVAVPELMQEYHKPESAAVQLLTYNFLFLSIGNIFWVPVAHKFGKRASLLLSMALQAGTLVWCVTATSFSSLLAARCMQGFAGAAGESIVPEIAADIFFLHQRAAMMSIYVILISSGSAIGPLVNSLMVQYLPSSWRAFLWLCFALAVADIGLMLFLCPESNFRRPEWDVTAIEPDATEAKATQEMFLEQAPQEEVYTVHRPSLAHIIVPVRLDRELKFFWAMVAPLRLLTRPAVIWVILLYGCALSPQIILIFTMSSLLEAPPYLFSSVSVGLMQIAALIGFILACFGGGLLSDLINSRIARRRADGQVRAEDRLLSLIPGMAIGPAGCVLLAFACQNHLHWAAIAVGFAMVSFGTVYTPNIAITYLAHRHQRDAAQCLVLVNVVKNLVAFMFLYEAVEWVQSQGYLQLYLVMFALGVVTIGAALPLYLFHGKRHVE</sequence>
<dbReference type="SUPFAM" id="SSF103473">
    <property type="entry name" value="MFS general substrate transporter"/>
    <property type="match status" value="1"/>
</dbReference>
<feature type="transmembrane region" description="Helical" evidence="5">
    <location>
        <begin position="322"/>
        <end position="344"/>
    </location>
</feature>
<dbReference type="Proteomes" id="UP000465266">
    <property type="component" value="Unassembled WGS sequence"/>
</dbReference>
<keyword evidence="2 5" id="KW-0812">Transmembrane</keyword>
<dbReference type="InterPro" id="IPR036259">
    <property type="entry name" value="MFS_trans_sf"/>
</dbReference>
<feature type="transmembrane region" description="Helical" evidence="5">
    <location>
        <begin position="97"/>
        <end position="123"/>
    </location>
</feature>
<protein>
    <recommendedName>
        <fullName evidence="6">Major facilitator superfamily (MFS) profile domain-containing protein</fullName>
    </recommendedName>
</protein>
<evidence type="ECO:0000256" key="2">
    <source>
        <dbReference type="ARBA" id="ARBA00022692"/>
    </source>
</evidence>
<proteinExistence type="predicted"/>
<feature type="transmembrane region" description="Helical" evidence="5">
    <location>
        <begin position="390"/>
        <end position="417"/>
    </location>
</feature>
<feature type="transmembrane region" description="Helical" evidence="5">
    <location>
        <begin position="65"/>
        <end position="85"/>
    </location>
</feature>
<dbReference type="EMBL" id="BLKG01000129">
    <property type="protein sequence ID" value="GFF96413.1"/>
    <property type="molecule type" value="Genomic_DNA"/>
</dbReference>
<gene>
    <name evidence="7" type="ORF">IFM53868_08526</name>
</gene>
<accession>A0ABQ1B925</accession>
<evidence type="ECO:0000256" key="5">
    <source>
        <dbReference type="SAM" id="Phobius"/>
    </source>
</evidence>
<evidence type="ECO:0000256" key="1">
    <source>
        <dbReference type="ARBA" id="ARBA00004141"/>
    </source>
</evidence>
<dbReference type="InterPro" id="IPR011701">
    <property type="entry name" value="MFS"/>
</dbReference>
<feature type="transmembrane region" description="Helical" evidence="5">
    <location>
        <begin position="364"/>
        <end position="384"/>
    </location>
</feature>
<feature type="transmembrane region" description="Helical" evidence="5">
    <location>
        <begin position="186"/>
        <end position="206"/>
    </location>
</feature>
<reference evidence="7 8" key="1">
    <citation type="submission" date="2020-01" db="EMBL/GenBank/DDBJ databases">
        <title>Draft genome sequence of Aspergillus udagawae IFM 53868.</title>
        <authorList>
            <person name="Takahashi H."/>
            <person name="Yaguchi T."/>
        </authorList>
    </citation>
    <scope>NUCLEOTIDE SEQUENCE [LARGE SCALE GENOMIC DNA]</scope>
    <source>
        <strain evidence="7 8">IFM 53868</strain>
    </source>
</reference>
<dbReference type="Gene3D" id="1.20.1250.20">
    <property type="entry name" value="MFS general substrate transporter like domains"/>
    <property type="match status" value="1"/>
</dbReference>